<evidence type="ECO:0000256" key="6">
    <source>
        <dbReference type="ARBA" id="ARBA00022556"/>
    </source>
</evidence>
<dbReference type="STRING" id="1229726.GRFL_0677"/>
<dbReference type="HAMAP" id="MF_00409">
    <property type="entry name" value="LpxK"/>
    <property type="match status" value="1"/>
</dbReference>
<dbReference type="Proteomes" id="UP000186230">
    <property type="component" value="Chromosome"/>
</dbReference>
<dbReference type="GO" id="GO:0005886">
    <property type="term" value="C:plasma membrane"/>
    <property type="evidence" value="ECO:0007669"/>
    <property type="project" value="TreeGrafter"/>
</dbReference>
<gene>
    <name evidence="13" type="primary">lpxK</name>
    <name evidence="14" type="ORF">GRFL_0677</name>
</gene>
<comment type="catalytic activity">
    <reaction evidence="13">
        <text>a lipid A disaccharide + ATP = a lipid IVA + ADP + H(+)</text>
        <dbReference type="Rhea" id="RHEA:67840"/>
        <dbReference type="ChEBI" id="CHEBI:15378"/>
        <dbReference type="ChEBI" id="CHEBI:30616"/>
        <dbReference type="ChEBI" id="CHEBI:176343"/>
        <dbReference type="ChEBI" id="CHEBI:176425"/>
        <dbReference type="ChEBI" id="CHEBI:456216"/>
        <dbReference type="EC" id="2.7.1.130"/>
    </reaction>
</comment>
<evidence type="ECO:0000313" key="14">
    <source>
        <dbReference type="EMBL" id="APU67401.1"/>
    </source>
</evidence>
<comment type="function">
    <text evidence="1 13">Transfers the gamma-phosphate of ATP to the 4'-position of a tetraacyldisaccharide 1-phosphate intermediate (termed DS-1-P) to form tetraacyldisaccharide 1,4'-bis-phosphate (lipid IVA).</text>
</comment>
<dbReference type="GO" id="GO:0005524">
    <property type="term" value="F:ATP binding"/>
    <property type="evidence" value="ECO:0007669"/>
    <property type="project" value="UniProtKB-UniRule"/>
</dbReference>
<dbReference type="PANTHER" id="PTHR42724:SF1">
    <property type="entry name" value="TETRAACYLDISACCHARIDE 4'-KINASE, MITOCHONDRIAL-RELATED"/>
    <property type="match status" value="1"/>
</dbReference>
<dbReference type="UniPathway" id="UPA00359">
    <property type="reaction ID" value="UER00482"/>
</dbReference>
<evidence type="ECO:0000256" key="1">
    <source>
        <dbReference type="ARBA" id="ARBA00002274"/>
    </source>
</evidence>
<dbReference type="InterPro" id="IPR003758">
    <property type="entry name" value="LpxK"/>
</dbReference>
<keyword evidence="9 13" id="KW-0418">Kinase</keyword>
<dbReference type="InterPro" id="IPR027417">
    <property type="entry name" value="P-loop_NTPase"/>
</dbReference>
<evidence type="ECO:0000256" key="11">
    <source>
        <dbReference type="ARBA" id="ARBA00023098"/>
    </source>
</evidence>
<organism evidence="14 15">
    <name type="scientific">Christiangramia flava JLT2011</name>
    <dbReference type="NCBI Taxonomy" id="1229726"/>
    <lineage>
        <taxon>Bacteria</taxon>
        <taxon>Pseudomonadati</taxon>
        <taxon>Bacteroidota</taxon>
        <taxon>Flavobacteriia</taxon>
        <taxon>Flavobacteriales</taxon>
        <taxon>Flavobacteriaceae</taxon>
        <taxon>Christiangramia</taxon>
    </lineage>
</organism>
<keyword evidence="15" id="KW-1185">Reference proteome</keyword>
<comment type="pathway">
    <text evidence="2 13">Glycolipid biosynthesis; lipid IV(A) biosynthesis; lipid IV(A) from (3R)-3-hydroxytetradecanoyl-[acyl-carrier-protein] and UDP-N-acetyl-alpha-D-glucosamine: step 6/6.</text>
</comment>
<comment type="caution">
    <text evidence="13">Lacks conserved residue(s) required for the propagation of feature annotation.</text>
</comment>
<dbReference type="GO" id="GO:0009029">
    <property type="term" value="F:lipid-A 4'-kinase activity"/>
    <property type="evidence" value="ECO:0007669"/>
    <property type="project" value="UniProtKB-UniRule"/>
</dbReference>
<keyword evidence="6 13" id="KW-0441">Lipid A biosynthesis</keyword>
<dbReference type="SUPFAM" id="SSF52540">
    <property type="entry name" value="P-loop containing nucleoside triphosphate hydrolases"/>
    <property type="match status" value="1"/>
</dbReference>
<name>A0A1L7I1E0_9FLAO</name>
<evidence type="ECO:0000256" key="5">
    <source>
        <dbReference type="ARBA" id="ARBA00022516"/>
    </source>
</evidence>
<evidence type="ECO:0000256" key="8">
    <source>
        <dbReference type="ARBA" id="ARBA00022741"/>
    </source>
</evidence>
<evidence type="ECO:0000256" key="4">
    <source>
        <dbReference type="ARBA" id="ARBA00016436"/>
    </source>
</evidence>
<evidence type="ECO:0000256" key="2">
    <source>
        <dbReference type="ARBA" id="ARBA00004870"/>
    </source>
</evidence>
<proteinExistence type="inferred from homology"/>
<dbReference type="EMBL" id="CP016359">
    <property type="protein sequence ID" value="APU67401.1"/>
    <property type="molecule type" value="Genomic_DNA"/>
</dbReference>
<keyword evidence="11 13" id="KW-0443">Lipid metabolism</keyword>
<dbReference type="NCBIfam" id="TIGR00682">
    <property type="entry name" value="lpxK"/>
    <property type="match status" value="1"/>
</dbReference>
<accession>A0A1L7I1E0</accession>
<keyword evidence="8 13" id="KW-0547">Nucleotide-binding</keyword>
<dbReference type="GO" id="GO:0009244">
    <property type="term" value="P:lipopolysaccharide core region biosynthetic process"/>
    <property type="evidence" value="ECO:0007669"/>
    <property type="project" value="TreeGrafter"/>
</dbReference>
<evidence type="ECO:0000256" key="10">
    <source>
        <dbReference type="ARBA" id="ARBA00022840"/>
    </source>
</evidence>
<dbReference type="RefSeq" id="WP_083643277.1">
    <property type="nucleotide sequence ID" value="NZ_AMRU01000003.1"/>
</dbReference>
<dbReference type="GO" id="GO:0009245">
    <property type="term" value="P:lipid A biosynthetic process"/>
    <property type="evidence" value="ECO:0007669"/>
    <property type="project" value="UniProtKB-UniRule"/>
</dbReference>
<evidence type="ECO:0000313" key="15">
    <source>
        <dbReference type="Proteomes" id="UP000186230"/>
    </source>
</evidence>
<evidence type="ECO:0000256" key="12">
    <source>
        <dbReference type="ARBA" id="ARBA00029757"/>
    </source>
</evidence>
<comment type="similarity">
    <text evidence="13">Belongs to the LpxK family.</text>
</comment>
<evidence type="ECO:0000256" key="13">
    <source>
        <dbReference type="HAMAP-Rule" id="MF_00409"/>
    </source>
</evidence>
<dbReference type="EC" id="2.7.1.130" evidence="3 13"/>
<evidence type="ECO:0000256" key="7">
    <source>
        <dbReference type="ARBA" id="ARBA00022679"/>
    </source>
</evidence>
<keyword evidence="10 13" id="KW-0067">ATP-binding</keyword>
<keyword evidence="7 13" id="KW-0808">Transferase</keyword>
<dbReference type="OrthoDB" id="9766423at2"/>
<dbReference type="KEGG" id="gfl:GRFL_0677"/>
<dbReference type="AlphaFoldDB" id="A0A1L7I1E0"/>
<sequence>MKHLRKLLYPFSVVYHGVTAARNTLYDLDILSSEKYELPIICVGNLSVGGTGKSPMIEYLLNLLKTEKVAVLSRGYKRKSTGFQLVAVNDSVLKSGDEPLQFKNKFPRAIIAVDANRQHGIAELQKFSPAVILLDDAFQHRKVQAGFQILLTRYDELFTKDLMLPAGNLRESRGGMRRADIILVTKCPSELSQEKMREIEREIAPASYQKVFFTGIEYDSSVFNSKESMLLQDFMREKFTLVTGIAKATPLVQHLNRLSGNFEHLEFGDHHAFSEEELKKLRTHERILTTEKDFMRLRNYFPAEQLYYLPIQVKFLNGTQSEFDQSIQNFINKKETR</sequence>
<evidence type="ECO:0000256" key="9">
    <source>
        <dbReference type="ARBA" id="ARBA00022777"/>
    </source>
</evidence>
<reference evidence="14 15" key="1">
    <citation type="submission" date="2016-07" db="EMBL/GenBank/DDBJ databases">
        <title>Multi-omics approach to identify versatile polysaccharide utilization systems of a marine flavobacterium Gramella flava.</title>
        <authorList>
            <person name="Tang K."/>
        </authorList>
    </citation>
    <scope>NUCLEOTIDE SEQUENCE [LARGE SCALE GENOMIC DNA]</scope>
    <source>
        <strain evidence="14 15">JLT2011</strain>
    </source>
</reference>
<keyword evidence="5 13" id="KW-0444">Lipid biosynthesis</keyword>
<evidence type="ECO:0000256" key="3">
    <source>
        <dbReference type="ARBA" id="ARBA00012071"/>
    </source>
</evidence>
<dbReference type="Pfam" id="PF02606">
    <property type="entry name" value="LpxK"/>
    <property type="match status" value="1"/>
</dbReference>
<dbReference type="PANTHER" id="PTHR42724">
    <property type="entry name" value="TETRAACYLDISACCHARIDE 4'-KINASE"/>
    <property type="match status" value="1"/>
</dbReference>
<protein>
    <recommendedName>
        <fullName evidence="4 13">Tetraacyldisaccharide 4'-kinase</fullName>
        <ecNumber evidence="3 13">2.7.1.130</ecNumber>
    </recommendedName>
    <alternativeName>
        <fullName evidence="12 13">Lipid A 4'-kinase</fullName>
    </alternativeName>
</protein>